<feature type="transmembrane region" description="Helical" evidence="1">
    <location>
        <begin position="87"/>
        <end position="112"/>
    </location>
</feature>
<feature type="transmembrane region" description="Helical" evidence="1">
    <location>
        <begin position="168"/>
        <end position="188"/>
    </location>
</feature>
<keyword evidence="2" id="KW-0503">Monooxygenase</keyword>
<feature type="transmembrane region" description="Helical" evidence="1">
    <location>
        <begin position="354"/>
        <end position="371"/>
    </location>
</feature>
<dbReference type="GO" id="GO:0004497">
    <property type="term" value="F:monooxygenase activity"/>
    <property type="evidence" value="ECO:0007669"/>
    <property type="project" value="UniProtKB-KW"/>
</dbReference>
<keyword evidence="1" id="KW-0472">Membrane</keyword>
<dbReference type="RefSeq" id="WP_117642088.1">
    <property type="nucleotide sequence ID" value="NZ_QSQR01000001.1"/>
</dbReference>
<keyword evidence="2" id="KW-0560">Oxidoreductase</keyword>
<evidence type="ECO:0000313" key="3">
    <source>
        <dbReference type="Proteomes" id="UP000260790"/>
    </source>
</evidence>
<gene>
    <name evidence="2" type="ORF">DXD09_00665</name>
</gene>
<dbReference type="EMBL" id="QSQR01000001">
    <property type="protein sequence ID" value="RGK48280.1"/>
    <property type="molecule type" value="Genomic_DNA"/>
</dbReference>
<feature type="transmembrane region" description="Helical" evidence="1">
    <location>
        <begin position="218"/>
        <end position="235"/>
    </location>
</feature>
<organism evidence="2 3">
    <name type="scientific">Ligilactobacillus ruminis</name>
    <dbReference type="NCBI Taxonomy" id="1623"/>
    <lineage>
        <taxon>Bacteria</taxon>
        <taxon>Bacillati</taxon>
        <taxon>Bacillota</taxon>
        <taxon>Bacilli</taxon>
        <taxon>Lactobacillales</taxon>
        <taxon>Lactobacillaceae</taxon>
        <taxon>Ligilactobacillus</taxon>
    </lineage>
</organism>
<proteinExistence type="predicted"/>
<feature type="transmembrane region" description="Helical" evidence="1">
    <location>
        <begin position="377"/>
        <end position="394"/>
    </location>
</feature>
<feature type="transmembrane region" description="Helical" evidence="1">
    <location>
        <begin position="323"/>
        <end position="347"/>
    </location>
</feature>
<protein>
    <submittedName>
        <fullName evidence="2">Beta-carotene 15,15'-monooxygenase</fullName>
    </submittedName>
</protein>
<keyword evidence="1" id="KW-0812">Transmembrane</keyword>
<name>A0A8B2Z5J8_9LACO</name>
<sequence>METLITTLIEKRNNLVEFSESHRNLGEKFYYILFVSMILAQYISNTMLYTLMPNDSLIYVVMDIIAFLAVIKTILFDRYNDLKELFLAISIGLIIWACCINSTVLSPLYYYAMIIGAKNVNFKNLLVIFISTLAMAIPATVLMAHFNVIPEILNSRTGSSRIRYSMGATYPTDFAARLFYLMLAYATLKKFKFNLPEYVGLVSLTFFTYVTTDTKLDVLLMLAVILVSIFNKYIFSILKVLDSFGVTFISFLGISVMVIMTYLYNPDNRFLELMNKVFTKRLEFGHISFEKYNVTLFGQNIPQIGNGGLHKGYYEYFFIDCSYVRILMMMGAISFFIFLFAILYLFMKFYKVQSMELVAALIFVLISSLIDHHLLEISFNPFLIVFMTDVGYFIRNKYSNMFRGD</sequence>
<feature type="transmembrane region" description="Helical" evidence="1">
    <location>
        <begin position="244"/>
        <end position="264"/>
    </location>
</feature>
<feature type="transmembrane region" description="Helical" evidence="1">
    <location>
        <begin position="56"/>
        <end position="75"/>
    </location>
</feature>
<dbReference type="Proteomes" id="UP000260790">
    <property type="component" value="Unassembled WGS sequence"/>
</dbReference>
<accession>A0A8B2Z5J8</accession>
<evidence type="ECO:0000313" key="2">
    <source>
        <dbReference type="EMBL" id="RGK48280.1"/>
    </source>
</evidence>
<comment type="caution">
    <text evidence="2">The sequence shown here is derived from an EMBL/GenBank/DDBJ whole genome shotgun (WGS) entry which is preliminary data.</text>
</comment>
<reference evidence="2 3" key="1">
    <citation type="submission" date="2018-08" db="EMBL/GenBank/DDBJ databases">
        <title>A genome reference for cultivated species of the human gut microbiota.</title>
        <authorList>
            <person name="Zou Y."/>
            <person name="Xue W."/>
            <person name="Luo G."/>
        </authorList>
    </citation>
    <scope>NUCLEOTIDE SEQUENCE [LARGE SCALE GENOMIC DNA]</scope>
    <source>
        <strain evidence="2 3">TF10-9AT</strain>
    </source>
</reference>
<dbReference type="AlphaFoldDB" id="A0A8B2Z5J8"/>
<keyword evidence="1" id="KW-1133">Transmembrane helix</keyword>
<feature type="transmembrane region" description="Helical" evidence="1">
    <location>
        <begin position="29"/>
        <end position="49"/>
    </location>
</feature>
<evidence type="ECO:0000256" key="1">
    <source>
        <dbReference type="SAM" id="Phobius"/>
    </source>
</evidence>
<feature type="transmembrane region" description="Helical" evidence="1">
    <location>
        <begin position="124"/>
        <end position="148"/>
    </location>
</feature>